<sequence>MLDILYQDENLIAINKPHGLLVHRSSIAADAEEFALQLLRDQVGKKVNPAHRIDRKTSGVLLFAFDKPTEIAMQQAFMENRVKKKYLAVLRGYTPDSEEIDYPLRKENGTLQDALTRYITLQRAELDVPFGLHPTSRYSLVEAAPETGRMHQLRKHFAHIFHPIIGDRTHGCNKQNKFFKETWEMETMLLHASQLTFIHPVTNQEISIQAPLHDEFKRVMHLMGWVDK</sequence>
<dbReference type="PANTHER" id="PTHR21600:SF56">
    <property type="entry name" value="TRNA PSEUDOURIDINE SYNTHASE C"/>
    <property type="match status" value="1"/>
</dbReference>
<organism evidence="11 12">
    <name type="scientific">Mucilaginibacter aquariorum</name>
    <dbReference type="NCBI Taxonomy" id="2967225"/>
    <lineage>
        <taxon>Bacteria</taxon>
        <taxon>Pseudomonadati</taxon>
        <taxon>Bacteroidota</taxon>
        <taxon>Sphingobacteriia</taxon>
        <taxon>Sphingobacteriales</taxon>
        <taxon>Sphingobacteriaceae</taxon>
        <taxon>Mucilaginibacter</taxon>
    </lineage>
</organism>
<dbReference type="PROSITE" id="PS01129">
    <property type="entry name" value="PSI_RLU"/>
    <property type="match status" value="1"/>
</dbReference>
<feature type="domain" description="Pseudouridine synthase RsuA/RluA-like" evidence="10">
    <location>
        <begin position="10"/>
        <end position="159"/>
    </location>
</feature>
<keyword evidence="1" id="KW-0819">tRNA processing</keyword>
<evidence type="ECO:0000256" key="7">
    <source>
        <dbReference type="ARBA" id="ARBA00041803"/>
    </source>
</evidence>
<gene>
    <name evidence="11" type="ORF">NPE20_05885</name>
</gene>
<dbReference type="InterPro" id="IPR006145">
    <property type="entry name" value="PsdUridine_synth_RsuA/RluA"/>
</dbReference>
<evidence type="ECO:0000259" key="10">
    <source>
        <dbReference type="Pfam" id="PF00849"/>
    </source>
</evidence>
<dbReference type="RefSeq" id="WP_256537679.1">
    <property type="nucleotide sequence ID" value="NZ_JANHOH010000001.1"/>
</dbReference>
<keyword evidence="12" id="KW-1185">Reference proteome</keyword>
<evidence type="ECO:0000256" key="8">
    <source>
        <dbReference type="ARBA" id="ARBA00041975"/>
    </source>
</evidence>
<evidence type="ECO:0000256" key="6">
    <source>
        <dbReference type="ARBA" id="ARBA00040675"/>
    </source>
</evidence>
<reference evidence="11 12" key="1">
    <citation type="submission" date="2022-07" db="EMBL/GenBank/DDBJ databases">
        <title>Mucilaginibacter sp. JC4.</title>
        <authorList>
            <person name="Le V."/>
            <person name="Ko S.-R."/>
            <person name="Ahn C.-Y."/>
            <person name="Oh H.-M."/>
        </authorList>
    </citation>
    <scope>NUCLEOTIDE SEQUENCE [LARGE SCALE GENOMIC DNA]</scope>
    <source>
        <strain evidence="11 12">JC4</strain>
    </source>
</reference>
<dbReference type="Proteomes" id="UP001204376">
    <property type="component" value="Unassembled WGS sequence"/>
</dbReference>
<dbReference type="InterPro" id="IPR006224">
    <property type="entry name" value="PsdUridine_synth_RluA-like_CS"/>
</dbReference>
<dbReference type="EC" id="5.4.99.26" evidence="5"/>
<dbReference type="SUPFAM" id="SSF55120">
    <property type="entry name" value="Pseudouridine synthase"/>
    <property type="match status" value="1"/>
</dbReference>
<dbReference type="Gene3D" id="3.30.2350.10">
    <property type="entry name" value="Pseudouridine synthase"/>
    <property type="match status" value="1"/>
</dbReference>
<keyword evidence="2" id="KW-0413">Isomerase</keyword>
<protein>
    <recommendedName>
        <fullName evidence="6">tRNA pseudouridine synthase C</fullName>
        <ecNumber evidence="5">5.4.99.26</ecNumber>
    </recommendedName>
    <alternativeName>
        <fullName evidence="8">tRNA pseudouridine(65) synthase</fullName>
    </alternativeName>
    <alternativeName>
        <fullName evidence="9">tRNA pseudouridylate synthase C</fullName>
    </alternativeName>
    <alternativeName>
        <fullName evidence="7">tRNA-uridine isomerase C</fullName>
    </alternativeName>
</protein>
<evidence type="ECO:0000256" key="3">
    <source>
        <dbReference type="ARBA" id="ARBA00036607"/>
    </source>
</evidence>
<evidence type="ECO:0000256" key="1">
    <source>
        <dbReference type="ARBA" id="ARBA00022694"/>
    </source>
</evidence>
<evidence type="ECO:0000256" key="2">
    <source>
        <dbReference type="ARBA" id="ARBA00023235"/>
    </source>
</evidence>
<evidence type="ECO:0000256" key="5">
    <source>
        <dbReference type="ARBA" id="ARBA00038943"/>
    </source>
</evidence>
<name>A0ABT1SYQ1_9SPHI</name>
<dbReference type="InterPro" id="IPR020103">
    <property type="entry name" value="PsdUridine_synth_cat_dom_sf"/>
</dbReference>
<comment type="catalytic activity">
    <reaction evidence="3">
        <text>uridine(65) in tRNA = pseudouridine(65) in tRNA</text>
        <dbReference type="Rhea" id="RHEA:42536"/>
        <dbReference type="Rhea" id="RHEA-COMP:10103"/>
        <dbReference type="Rhea" id="RHEA-COMP:10104"/>
        <dbReference type="ChEBI" id="CHEBI:65314"/>
        <dbReference type="ChEBI" id="CHEBI:65315"/>
        <dbReference type="EC" id="5.4.99.26"/>
    </reaction>
</comment>
<evidence type="ECO:0000256" key="9">
    <source>
        <dbReference type="ARBA" id="ARBA00043049"/>
    </source>
</evidence>
<dbReference type="EMBL" id="JANHOH010000001">
    <property type="protein sequence ID" value="MCQ6957474.1"/>
    <property type="molecule type" value="Genomic_DNA"/>
</dbReference>
<dbReference type="PANTHER" id="PTHR21600">
    <property type="entry name" value="MITOCHONDRIAL RNA PSEUDOURIDINE SYNTHASE"/>
    <property type="match status" value="1"/>
</dbReference>
<evidence type="ECO:0000313" key="12">
    <source>
        <dbReference type="Proteomes" id="UP001204376"/>
    </source>
</evidence>
<proteinExistence type="predicted"/>
<comment type="function">
    <text evidence="4">Responsible for synthesis of pseudouridine from uracil-65 in transfer RNAs.</text>
</comment>
<evidence type="ECO:0000256" key="4">
    <source>
        <dbReference type="ARBA" id="ARBA00037670"/>
    </source>
</evidence>
<evidence type="ECO:0000313" key="11">
    <source>
        <dbReference type="EMBL" id="MCQ6957474.1"/>
    </source>
</evidence>
<dbReference type="Pfam" id="PF00849">
    <property type="entry name" value="PseudoU_synth_2"/>
    <property type="match status" value="1"/>
</dbReference>
<dbReference type="InterPro" id="IPR050188">
    <property type="entry name" value="RluA_PseudoU_synthase"/>
</dbReference>
<comment type="caution">
    <text evidence="11">The sequence shown here is derived from an EMBL/GenBank/DDBJ whole genome shotgun (WGS) entry which is preliminary data.</text>
</comment>
<accession>A0ABT1SYQ1</accession>